<feature type="transmembrane region" description="Helical" evidence="10">
    <location>
        <begin position="211"/>
        <end position="235"/>
    </location>
</feature>
<organism evidence="14 15">
    <name type="scientific">Chitinasiproducens palmae</name>
    <dbReference type="NCBI Taxonomy" id="1770053"/>
    <lineage>
        <taxon>Bacteria</taxon>
        <taxon>Pseudomonadati</taxon>
        <taxon>Pseudomonadota</taxon>
        <taxon>Betaproteobacteria</taxon>
        <taxon>Burkholderiales</taxon>
        <taxon>Burkholderiaceae</taxon>
        <taxon>Chitinasiproducens</taxon>
    </lineage>
</organism>
<evidence type="ECO:0000313" key="14">
    <source>
        <dbReference type="EMBL" id="SDV51357.1"/>
    </source>
</evidence>
<keyword evidence="4 10" id="KW-0812">Transmembrane</keyword>
<sequence>MANSPTFAKTGKAGPKYGDLRRRLVFLLLALIVYRIGAHIPVPGIDPDQLAKLFQSQQGGILGMFNMFSGGALSRFTVFALGIMPYISASIIMQLLAIVSPQLESLKKEGQAGQRKITQYTRYFTVVLATVQAFGIATVLENQPGLVVEPGLLFRLTTVITLVTGTMFLMWLGEQITERGLGNGISIIIFGGIAAGLPNAVGGLFELVRTGSMSIISAIIIVFLVAAVTYFVVFVERGQRKILINYAKRQVGNKIYGGQASHLPLKLNMAGVIPPIFASSIILFPATVANWFSAGSGMGWLKDVASTLRPGQPIYVILYALAIVFFCFFYTALVFNSKETADNLKKSGAFVPGIRPGDQTARYIDRILTRLTLAGAIYIVFVCLLPEFLVLRWNVPFYFGGTSLLIIVVVTMDFMAQVQSYVMSQQYESLLKKANFKGGNMTMR</sequence>
<feature type="transmembrane region" description="Helical" evidence="10">
    <location>
        <begin position="120"/>
        <end position="140"/>
    </location>
</feature>
<dbReference type="GO" id="GO:0006605">
    <property type="term" value="P:protein targeting"/>
    <property type="evidence" value="ECO:0007669"/>
    <property type="project" value="UniProtKB-UniRule"/>
</dbReference>
<keyword evidence="5 10" id="KW-0653">Protein transport</keyword>
<dbReference type="PIRSF" id="PIRSF004557">
    <property type="entry name" value="SecY"/>
    <property type="match status" value="1"/>
</dbReference>
<keyword evidence="10" id="KW-1003">Cell membrane</keyword>
<dbReference type="PROSITE" id="PS00755">
    <property type="entry name" value="SECY_1"/>
    <property type="match status" value="1"/>
</dbReference>
<dbReference type="SUPFAM" id="SSF103491">
    <property type="entry name" value="Preprotein translocase SecY subunit"/>
    <property type="match status" value="1"/>
</dbReference>
<evidence type="ECO:0000256" key="11">
    <source>
        <dbReference type="RuleBase" id="RU000537"/>
    </source>
</evidence>
<comment type="subunit">
    <text evidence="10">Component of the Sec protein translocase complex. Heterotrimer consisting of SecY, SecE and SecG subunits. The heterotrimers can form oligomers, although 1 heterotrimer is thought to be able to translocate proteins. Interacts with the ribosome. Interacts with SecDF, and other proteins may be involved. Interacts with SecA.</text>
</comment>
<dbReference type="EMBL" id="FNLO01000016">
    <property type="protein sequence ID" value="SDV51357.1"/>
    <property type="molecule type" value="Genomic_DNA"/>
</dbReference>
<proteinExistence type="inferred from homology"/>
<dbReference type="Gene3D" id="1.10.3370.10">
    <property type="entry name" value="SecY subunit domain"/>
    <property type="match status" value="1"/>
</dbReference>
<comment type="subcellular location">
    <subcellularLocation>
        <location evidence="10">Cell membrane</location>
        <topology evidence="10">Multi-pass membrane protein</topology>
    </subcellularLocation>
    <subcellularLocation>
        <location evidence="1 12">Membrane</location>
        <topology evidence="1 12">Multi-pass membrane protein</topology>
    </subcellularLocation>
</comment>
<comment type="similarity">
    <text evidence="2 10 13">Belongs to the SecY/SEC61-alpha family.</text>
</comment>
<dbReference type="HAMAP" id="MF_01465">
    <property type="entry name" value="SecY"/>
    <property type="match status" value="1"/>
</dbReference>
<dbReference type="PRINTS" id="PR00303">
    <property type="entry name" value="SECYTRNLCASE"/>
</dbReference>
<keyword evidence="3 10" id="KW-0813">Transport</keyword>
<keyword evidence="6 10" id="KW-1133">Transmembrane helix</keyword>
<dbReference type="PROSITE" id="PS00756">
    <property type="entry name" value="SECY_2"/>
    <property type="match status" value="1"/>
</dbReference>
<dbReference type="AlphaFoldDB" id="A0A1H2PVN0"/>
<comment type="function">
    <text evidence="10 11">The central subunit of the protein translocation channel SecYEG. Consists of two halves formed by TMs 1-5 and 6-10. These two domains form a lateral gate at the front which open onto the bilayer between TMs 2 and 7, and are clamped together by SecE at the back. The channel is closed by both a pore ring composed of hydrophobic SecY resides and a short helix (helix 2A) on the extracellular side of the membrane which forms a plug. The plug probably moves laterally to allow the channel to open. The ring and the pore may move independently.</text>
</comment>
<keyword evidence="8 10" id="KW-0472">Membrane</keyword>
<dbReference type="GO" id="GO:0043952">
    <property type="term" value="P:protein transport by the Sec complex"/>
    <property type="evidence" value="ECO:0007669"/>
    <property type="project" value="UniProtKB-UniRule"/>
</dbReference>
<dbReference type="GO" id="GO:0005886">
    <property type="term" value="C:plasma membrane"/>
    <property type="evidence" value="ECO:0007669"/>
    <property type="project" value="UniProtKB-SubCell"/>
</dbReference>
<reference evidence="15" key="1">
    <citation type="submission" date="2016-09" db="EMBL/GenBank/DDBJ databases">
        <authorList>
            <person name="Varghese N."/>
            <person name="Submissions S."/>
        </authorList>
    </citation>
    <scope>NUCLEOTIDE SEQUENCE [LARGE SCALE GENOMIC DNA]</scope>
    <source>
        <strain evidence="15">JS23</strain>
    </source>
</reference>
<evidence type="ECO:0000256" key="9">
    <source>
        <dbReference type="ARBA" id="ARBA00039733"/>
    </source>
</evidence>
<feature type="transmembrane region" description="Helical" evidence="10">
    <location>
        <begin position="272"/>
        <end position="294"/>
    </location>
</feature>
<gene>
    <name evidence="10" type="primary">secY</name>
    <name evidence="14" type="ORF">SAMN05216551_11695</name>
</gene>
<feature type="transmembrane region" description="Helical" evidence="10">
    <location>
        <begin position="371"/>
        <end position="391"/>
    </location>
</feature>
<dbReference type="InterPro" id="IPR002208">
    <property type="entry name" value="SecY/SEC61-alpha"/>
</dbReference>
<evidence type="ECO:0000256" key="8">
    <source>
        <dbReference type="ARBA" id="ARBA00023136"/>
    </source>
</evidence>
<dbReference type="InterPro" id="IPR030659">
    <property type="entry name" value="SecY_CS"/>
</dbReference>
<keyword evidence="15" id="KW-1185">Reference proteome</keyword>
<dbReference type="OrthoDB" id="9809248at2"/>
<name>A0A1H2PVN0_9BURK</name>
<evidence type="ECO:0000256" key="4">
    <source>
        <dbReference type="ARBA" id="ARBA00022692"/>
    </source>
</evidence>
<evidence type="ECO:0000313" key="15">
    <source>
        <dbReference type="Proteomes" id="UP000243719"/>
    </source>
</evidence>
<dbReference type="InterPro" id="IPR023201">
    <property type="entry name" value="SecY_dom_sf"/>
</dbReference>
<feature type="transmembrane region" description="Helical" evidence="10">
    <location>
        <begin position="76"/>
        <end position="99"/>
    </location>
</feature>
<keyword evidence="7 10" id="KW-0811">Translocation</keyword>
<evidence type="ECO:0000256" key="1">
    <source>
        <dbReference type="ARBA" id="ARBA00004141"/>
    </source>
</evidence>
<dbReference type="Pfam" id="PF00344">
    <property type="entry name" value="SecY"/>
    <property type="match status" value="1"/>
</dbReference>
<protein>
    <recommendedName>
        <fullName evidence="9 10">Protein translocase subunit SecY</fullName>
    </recommendedName>
</protein>
<evidence type="ECO:0000256" key="6">
    <source>
        <dbReference type="ARBA" id="ARBA00022989"/>
    </source>
</evidence>
<dbReference type="InterPro" id="IPR026593">
    <property type="entry name" value="SecY"/>
</dbReference>
<dbReference type="Proteomes" id="UP000243719">
    <property type="component" value="Unassembled WGS sequence"/>
</dbReference>
<feature type="transmembrane region" description="Helical" evidence="10">
    <location>
        <begin position="152"/>
        <end position="172"/>
    </location>
</feature>
<dbReference type="PANTHER" id="PTHR10906">
    <property type="entry name" value="SECY/SEC61-ALPHA FAMILY MEMBER"/>
    <property type="match status" value="1"/>
</dbReference>
<dbReference type="NCBIfam" id="TIGR00967">
    <property type="entry name" value="3a0501s007"/>
    <property type="match status" value="1"/>
</dbReference>
<evidence type="ECO:0000256" key="12">
    <source>
        <dbReference type="RuleBase" id="RU003484"/>
    </source>
</evidence>
<evidence type="ECO:0000256" key="13">
    <source>
        <dbReference type="RuleBase" id="RU004349"/>
    </source>
</evidence>
<dbReference type="RefSeq" id="WP_091912905.1">
    <property type="nucleotide sequence ID" value="NZ_FNLO01000016.1"/>
</dbReference>
<evidence type="ECO:0000256" key="2">
    <source>
        <dbReference type="ARBA" id="ARBA00005751"/>
    </source>
</evidence>
<evidence type="ECO:0000256" key="5">
    <source>
        <dbReference type="ARBA" id="ARBA00022927"/>
    </source>
</evidence>
<dbReference type="FunFam" id="1.10.3370.10:FF:000001">
    <property type="entry name" value="Preprotein translocase subunit SecY"/>
    <property type="match status" value="1"/>
</dbReference>
<evidence type="ECO:0000256" key="3">
    <source>
        <dbReference type="ARBA" id="ARBA00022448"/>
    </source>
</evidence>
<evidence type="ECO:0000256" key="10">
    <source>
        <dbReference type="HAMAP-Rule" id="MF_01465"/>
    </source>
</evidence>
<feature type="transmembrane region" description="Helical" evidence="10">
    <location>
        <begin position="314"/>
        <end position="335"/>
    </location>
</feature>
<feature type="transmembrane region" description="Helical" evidence="10">
    <location>
        <begin position="24"/>
        <end position="42"/>
    </location>
</feature>
<evidence type="ECO:0000256" key="7">
    <source>
        <dbReference type="ARBA" id="ARBA00023010"/>
    </source>
</evidence>
<dbReference type="GO" id="GO:0065002">
    <property type="term" value="P:intracellular protein transmembrane transport"/>
    <property type="evidence" value="ECO:0007669"/>
    <property type="project" value="UniProtKB-UniRule"/>
</dbReference>
<dbReference type="STRING" id="1770053.SAMN05216551_11695"/>
<accession>A0A1H2PVN0</accession>
<feature type="transmembrane region" description="Helical" evidence="10">
    <location>
        <begin position="397"/>
        <end position="416"/>
    </location>
</feature>
<feature type="transmembrane region" description="Helical" evidence="10">
    <location>
        <begin position="184"/>
        <end position="205"/>
    </location>
</feature>